<evidence type="ECO:0000256" key="1">
    <source>
        <dbReference type="SAM" id="MobiDB-lite"/>
    </source>
</evidence>
<feature type="compositionally biased region" description="Polar residues" evidence="1">
    <location>
        <begin position="1"/>
        <end position="16"/>
    </location>
</feature>
<dbReference type="Proteomes" id="UP001157006">
    <property type="component" value="Chromosome 4"/>
</dbReference>
<evidence type="ECO:0000313" key="2">
    <source>
        <dbReference type="EMBL" id="CAI8611200.1"/>
    </source>
</evidence>
<organism evidence="2 3">
    <name type="scientific">Vicia faba</name>
    <name type="common">Broad bean</name>
    <name type="synonym">Faba vulgaris</name>
    <dbReference type="NCBI Taxonomy" id="3906"/>
    <lineage>
        <taxon>Eukaryota</taxon>
        <taxon>Viridiplantae</taxon>
        <taxon>Streptophyta</taxon>
        <taxon>Embryophyta</taxon>
        <taxon>Tracheophyta</taxon>
        <taxon>Spermatophyta</taxon>
        <taxon>Magnoliopsida</taxon>
        <taxon>eudicotyledons</taxon>
        <taxon>Gunneridae</taxon>
        <taxon>Pentapetalae</taxon>
        <taxon>rosids</taxon>
        <taxon>fabids</taxon>
        <taxon>Fabales</taxon>
        <taxon>Fabaceae</taxon>
        <taxon>Papilionoideae</taxon>
        <taxon>50 kb inversion clade</taxon>
        <taxon>NPAAA clade</taxon>
        <taxon>Hologalegina</taxon>
        <taxon>IRL clade</taxon>
        <taxon>Fabeae</taxon>
        <taxon>Vicia</taxon>
    </lineage>
</organism>
<dbReference type="AlphaFoldDB" id="A0AAV1AL39"/>
<sequence>MTSSFDSSLTRSNVMRPSSSLSSPYSHLGSIFFIRDFTASPHRVSICNVHFGFDLAYMVSTFFADPTTKMQTEIEEVSKRLTYQRSIWRLFEFDETDKKTRGELLYSSTNVRLNPFFYLSAALPFQLRILSILINCP</sequence>
<feature type="region of interest" description="Disordered" evidence="1">
    <location>
        <begin position="1"/>
        <end position="24"/>
    </location>
</feature>
<accession>A0AAV1AL39</accession>
<dbReference type="EMBL" id="OX451739">
    <property type="protein sequence ID" value="CAI8611200.1"/>
    <property type="molecule type" value="Genomic_DNA"/>
</dbReference>
<keyword evidence="3" id="KW-1185">Reference proteome</keyword>
<gene>
    <name evidence="2" type="ORF">VFH_IV218120</name>
</gene>
<evidence type="ECO:0000313" key="3">
    <source>
        <dbReference type="Proteomes" id="UP001157006"/>
    </source>
</evidence>
<name>A0AAV1AL39_VICFA</name>
<proteinExistence type="predicted"/>
<reference evidence="2 3" key="1">
    <citation type="submission" date="2023-01" db="EMBL/GenBank/DDBJ databases">
        <authorList>
            <person name="Kreplak J."/>
        </authorList>
    </citation>
    <scope>NUCLEOTIDE SEQUENCE [LARGE SCALE GENOMIC DNA]</scope>
</reference>
<protein>
    <submittedName>
        <fullName evidence="2">Uncharacterized protein</fullName>
    </submittedName>
</protein>